<dbReference type="AlphaFoldDB" id="A0A9W5B548"/>
<evidence type="ECO:0000313" key="14">
    <source>
        <dbReference type="Proteomes" id="UP000191933"/>
    </source>
</evidence>
<dbReference type="Proteomes" id="UP000191933">
    <property type="component" value="Unassembled WGS sequence"/>
</dbReference>
<keyword evidence="14" id="KW-1185">Reference proteome</keyword>
<evidence type="ECO:0000256" key="8">
    <source>
        <dbReference type="ARBA" id="ARBA00047883"/>
    </source>
</evidence>
<feature type="binding site" evidence="9">
    <location>
        <position position="95"/>
    </location>
    <ligand>
        <name>Mg(2+)</name>
        <dbReference type="ChEBI" id="CHEBI:18420"/>
    </ligand>
</feature>
<feature type="binding site" evidence="9">
    <location>
        <position position="75"/>
    </location>
    <ligand>
        <name>4-amino-2-methyl-5-(diphosphooxymethyl)pyrimidine</name>
        <dbReference type="ChEBI" id="CHEBI:57841"/>
    </ligand>
</feature>
<evidence type="ECO:0000256" key="5">
    <source>
        <dbReference type="ARBA" id="ARBA00022977"/>
    </source>
</evidence>
<evidence type="ECO:0000259" key="12">
    <source>
        <dbReference type="Pfam" id="PF02581"/>
    </source>
</evidence>
<protein>
    <recommendedName>
        <fullName evidence="9">Thiamine-phosphate synthase</fullName>
        <shortName evidence="9">TP synthase</shortName>
        <shortName evidence="9">TPS</shortName>
        <ecNumber evidence="9">2.5.1.3</ecNumber>
    </recommendedName>
    <alternativeName>
        <fullName evidence="9">Thiamine-phosphate pyrophosphorylase</fullName>
        <shortName evidence="9">TMP pyrophosphorylase</shortName>
        <shortName evidence="9">TMP-PPase</shortName>
    </alternativeName>
</protein>
<comment type="catalytic activity">
    <reaction evidence="6 9 10">
        <text>4-methyl-5-(2-phosphooxyethyl)-thiazole + 4-amino-2-methyl-5-(diphosphooxymethyl)pyrimidine + H(+) = thiamine phosphate + diphosphate</text>
        <dbReference type="Rhea" id="RHEA:22328"/>
        <dbReference type="ChEBI" id="CHEBI:15378"/>
        <dbReference type="ChEBI" id="CHEBI:33019"/>
        <dbReference type="ChEBI" id="CHEBI:37575"/>
        <dbReference type="ChEBI" id="CHEBI:57841"/>
        <dbReference type="ChEBI" id="CHEBI:58296"/>
        <dbReference type="EC" id="2.5.1.3"/>
    </reaction>
</comment>
<comment type="catalytic activity">
    <reaction evidence="8 9 10">
        <text>2-[(2R,5Z)-2-carboxy-4-methylthiazol-5(2H)-ylidene]ethyl phosphate + 4-amino-2-methyl-5-(diphosphooxymethyl)pyrimidine + 2 H(+) = thiamine phosphate + CO2 + diphosphate</text>
        <dbReference type="Rhea" id="RHEA:47844"/>
        <dbReference type="ChEBI" id="CHEBI:15378"/>
        <dbReference type="ChEBI" id="CHEBI:16526"/>
        <dbReference type="ChEBI" id="CHEBI:33019"/>
        <dbReference type="ChEBI" id="CHEBI:37575"/>
        <dbReference type="ChEBI" id="CHEBI:57841"/>
        <dbReference type="ChEBI" id="CHEBI:62899"/>
        <dbReference type="EC" id="2.5.1.3"/>
    </reaction>
</comment>
<dbReference type="InterPro" id="IPR013785">
    <property type="entry name" value="Aldolase_TIM"/>
</dbReference>
<comment type="caution">
    <text evidence="13">The sequence shown here is derived from an EMBL/GenBank/DDBJ whole genome shotgun (WGS) entry which is preliminary data.</text>
</comment>
<dbReference type="PANTHER" id="PTHR20857:SF15">
    <property type="entry name" value="THIAMINE-PHOSPHATE SYNTHASE"/>
    <property type="match status" value="1"/>
</dbReference>
<dbReference type="InterPro" id="IPR036206">
    <property type="entry name" value="ThiamineP_synth_sf"/>
</dbReference>
<feature type="binding site" evidence="9">
    <location>
        <position position="176"/>
    </location>
    <ligand>
        <name>2-[(2R,5Z)-2-carboxy-4-methylthiazol-5(2H)-ylidene]ethyl phosphate</name>
        <dbReference type="ChEBI" id="CHEBI:62899"/>
    </ligand>
</feature>
<dbReference type="InterPro" id="IPR022998">
    <property type="entry name" value="ThiamineP_synth_TenI"/>
</dbReference>
<keyword evidence="2 9" id="KW-0808">Transferase</keyword>
<feature type="binding site" evidence="9">
    <location>
        <position position="114"/>
    </location>
    <ligand>
        <name>4-amino-2-methyl-5-(diphosphooxymethyl)pyrimidine</name>
        <dbReference type="ChEBI" id="CHEBI:57841"/>
    </ligand>
</feature>
<reference evidence="13 14" key="1">
    <citation type="submission" date="2016-01" db="EMBL/GenBank/DDBJ databases">
        <authorList>
            <person name="Regsiter A."/>
            <person name="william w."/>
        </authorList>
    </citation>
    <scope>NUCLEOTIDE SEQUENCE [LARGE SCALE GENOMIC DNA]</scope>
    <source>
        <strain evidence="13 14">CFBP 5494</strain>
    </source>
</reference>
<dbReference type="GO" id="GO:0009229">
    <property type="term" value="P:thiamine diphosphate biosynthetic process"/>
    <property type="evidence" value="ECO:0007669"/>
    <property type="project" value="UniProtKB-UniRule"/>
</dbReference>
<sequence>MRGSRMNKVDYRLNALVDASLGDVAPLFELALAAALNGATILQYRDKHGSTREMIENARAIHEAIAGTGVPLVINDRVDVALASGADGVHLGADDMDARTARRILGEKAIIGLTVKNRADAERAASMPADYACIGGVFDTVSKVNPDKPVGIDGFSTLRALLREWRPDMPVGAIAGIDLSRVPSVIAAGADGVAVISAIFRAADIAGATKEFRSAIDATLKARQP</sequence>
<dbReference type="NCBIfam" id="TIGR00693">
    <property type="entry name" value="thiE"/>
    <property type="match status" value="1"/>
</dbReference>
<keyword evidence="4 9" id="KW-0460">Magnesium</keyword>
<name>A0A9W5B548_9HYPH</name>
<comment type="catalytic activity">
    <reaction evidence="7 9 10">
        <text>2-(2-carboxy-4-methylthiazol-5-yl)ethyl phosphate + 4-amino-2-methyl-5-(diphosphooxymethyl)pyrimidine + 2 H(+) = thiamine phosphate + CO2 + diphosphate</text>
        <dbReference type="Rhea" id="RHEA:47848"/>
        <dbReference type="ChEBI" id="CHEBI:15378"/>
        <dbReference type="ChEBI" id="CHEBI:16526"/>
        <dbReference type="ChEBI" id="CHEBI:33019"/>
        <dbReference type="ChEBI" id="CHEBI:37575"/>
        <dbReference type="ChEBI" id="CHEBI:57841"/>
        <dbReference type="ChEBI" id="CHEBI:62890"/>
        <dbReference type="EC" id="2.5.1.3"/>
    </reaction>
</comment>
<organism evidence="13 14">
    <name type="scientific">Agrobacterium genomosp. 2 str. CFBP 5494</name>
    <dbReference type="NCBI Taxonomy" id="1183436"/>
    <lineage>
        <taxon>Bacteria</taxon>
        <taxon>Pseudomonadati</taxon>
        <taxon>Pseudomonadota</taxon>
        <taxon>Alphaproteobacteria</taxon>
        <taxon>Hyphomicrobiales</taxon>
        <taxon>Rhizobiaceae</taxon>
        <taxon>Rhizobium/Agrobacterium group</taxon>
        <taxon>Agrobacterium</taxon>
        <taxon>Agrobacterium tumefaciens complex</taxon>
    </lineage>
</organism>
<dbReference type="GO" id="GO:0000287">
    <property type="term" value="F:magnesium ion binding"/>
    <property type="evidence" value="ECO:0007669"/>
    <property type="project" value="UniProtKB-UniRule"/>
</dbReference>
<dbReference type="EMBL" id="FBVY01000034">
    <property type="protein sequence ID" value="CUW98122.1"/>
    <property type="molecule type" value="Genomic_DNA"/>
</dbReference>
<feature type="binding site" evidence="9">
    <location>
        <position position="143"/>
    </location>
    <ligand>
        <name>4-amino-2-methyl-5-(diphosphooxymethyl)pyrimidine</name>
        <dbReference type="ChEBI" id="CHEBI:57841"/>
    </ligand>
</feature>
<feature type="binding site" evidence="9">
    <location>
        <begin position="43"/>
        <end position="47"/>
    </location>
    <ligand>
        <name>4-amino-2-methyl-5-(diphosphooxymethyl)pyrimidine</name>
        <dbReference type="ChEBI" id="CHEBI:57841"/>
    </ligand>
</feature>
<evidence type="ECO:0000256" key="10">
    <source>
        <dbReference type="RuleBase" id="RU003826"/>
    </source>
</evidence>
<evidence type="ECO:0000256" key="4">
    <source>
        <dbReference type="ARBA" id="ARBA00022842"/>
    </source>
</evidence>
<evidence type="ECO:0000256" key="6">
    <source>
        <dbReference type="ARBA" id="ARBA00047334"/>
    </source>
</evidence>
<gene>
    <name evidence="9 13" type="primary">thiE</name>
    <name evidence="13" type="ORF">AGR2A_Lc50027</name>
</gene>
<feature type="binding site" evidence="9">
    <location>
        <begin position="140"/>
        <end position="142"/>
    </location>
    <ligand>
        <name>2-[(2R,5Z)-2-carboxy-4-methylthiazol-5(2H)-ylidene]ethyl phosphate</name>
        <dbReference type="ChEBI" id="CHEBI:62899"/>
    </ligand>
</feature>
<keyword evidence="5 9" id="KW-0784">Thiamine biosynthesis</keyword>
<comment type="function">
    <text evidence="9">Condenses 4-methyl-5-(beta-hydroxyethyl)thiazole monophosphate (THZ-P) and 2-methyl-4-amino-5-hydroxymethyl pyrimidine pyrophosphate (HMP-PP) to form thiamine monophosphate (TMP).</text>
</comment>
<dbReference type="SUPFAM" id="SSF51391">
    <property type="entry name" value="Thiamin phosphate synthase"/>
    <property type="match status" value="1"/>
</dbReference>
<evidence type="ECO:0000256" key="9">
    <source>
        <dbReference type="HAMAP-Rule" id="MF_00097"/>
    </source>
</evidence>
<dbReference type="PANTHER" id="PTHR20857">
    <property type="entry name" value="THIAMINE-PHOSPHATE PYROPHOSPHORYLASE"/>
    <property type="match status" value="1"/>
</dbReference>
<evidence type="ECO:0000256" key="7">
    <source>
        <dbReference type="ARBA" id="ARBA00047851"/>
    </source>
</evidence>
<comment type="similarity">
    <text evidence="9 10">Belongs to the thiamine-phosphate synthase family.</text>
</comment>
<dbReference type="Pfam" id="PF02581">
    <property type="entry name" value="TMP-TENI"/>
    <property type="match status" value="1"/>
</dbReference>
<keyword evidence="3 9" id="KW-0479">Metal-binding</keyword>
<dbReference type="GO" id="GO:0009228">
    <property type="term" value="P:thiamine biosynthetic process"/>
    <property type="evidence" value="ECO:0007669"/>
    <property type="project" value="UniProtKB-KW"/>
</dbReference>
<evidence type="ECO:0000313" key="13">
    <source>
        <dbReference type="EMBL" id="CUW98122.1"/>
    </source>
</evidence>
<feature type="domain" description="Thiamine phosphate synthase/TenI" evidence="12">
    <location>
        <begin position="24"/>
        <end position="199"/>
    </location>
</feature>
<dbReference type="GO" id="GO:0004789">
    <property type="term" value="F:thiamine-phosphate diphosphorylase activity"/>
    <property type="evidence" value="ECO:0007669"/>
    <property type="project" value="UniProtKB-UniRule"/>
</dbReference>
<evidence type="ECO:0000256" key="11">
    <source>
        <dbReference type="RuleBase" id="RU004253"/>
    </source>
</evidence>
<feature type="binding site" evidence="9">
    <location>
        <begin position="196"/>
        <end position="197"/>
    </location>
    <ligand>
        <name>2-[(2R,5Z)-2-carboxy-4-methylthiazol-5(2H)-ylidene]ethyl phosphate</name>
        <dbReference type="ChEBI" id="CHEBI:62899"/>
    </ligand>
</feature>
<dbReference type="InterPro" id="IPR034291">
    <property type="entry name" value="TMP_synthase"/>
</dbReference>
<evidence type="ECO:0000256" key="3">
    <source>
        <dbReference type="ARBA" id="ARBA00022723"/>
    </source>
</evidence>
<evidence type="ECO:0000256" key="2">
    <source>
        <dbReference type="ARBA" id="ARBA00022679"/>
    </source>
</evidence>
<comment type="cofactor">
    <cofactor evidence="9">
        <name>Mg(2+)</name>
        <dbReference type="ChEBI" id="CHEBI:18420"/>
    </cofactor>
    <text evidence="9">Binds 1 Mg(2+) ion per subunit.</text>
</comment>
<dbReference type="Gene3D" id="3.20.20.70">
    <property type="entry name" value="Aldolase class I"/>
    <property type="match status" value="1"/>
</dbReference>
<proteinExistence type="inferred from homology"/>
<feature type="binding site" evidence="9">
    <location>
        <position position="76"/>
    </location>
    <ligand>
        <name>Mg(2+)</name>
        <dbReference type="ChEBI" id="CHEBI:18420"/>
    </ligand>
</feature>
<dbReference type="CDD" id="cd00564">
    <property type="entry name" value="TMP_TenI"/>
    <property type="match status" value="1"/>
</dbReference>
<dbReference type="EC" id="2.5.1.3" evidence="9"/>
<evidence type="ECO:0000256" key="1">
    <source>
        <dbReference type="ARBA" id="ARBA00005165"/>
    </source>
</evidence>
<dbReference type="HAMAP" id="MF_00097">
    <property type="entry name" value="TMP_synthase"/>
    <property type="match status" value="1"/>
</dbReference>
<accession>A0A9W5B548</accession>
<comment type="pathway">
    <text evidence="1 9 11">Cofactor biosynthesis; thiamine diphosphate biosynthesis; thiamine phosphate from 4-amino-2-methyl-5-diphosphomethylpyrimidine and 4-methyl-5-(2-phosphoethyl)-thiazole: step 1/1.</text>
</comment>
<dbReference type="GO" id="GO:0005737">
    <property type="term" value="C:cytoplasm"/>
    <property type="evidence" value="ECO:0007669"/>
    <property type="project" value="TreeGrafter"/>
</dbReference>